<dbReference type="OrthoDB" id="2983500at2"/>
<evidence type="ECO:0000256" key="1">
    <source>
        <dbReference type="SAM" id="Phobius"/>
    </source>
</evidence>
<proteinExistence type="predicted"/>
<dbReference type="STRING" id="570947.SAMN05421687_1022"/>
<feature type="transmembrane region" description="Helical" evidence="1">
    <location>
        <begin position="41"/>
        <end position="61"/>
    </location>
</feature>
<protein>
    <submittedName>
        <fullName evidence="2">Uncharacterized protein</fullName>
    </submittedName>
</protein>
<organism evidence="2 3">
    <name type="scientific">Salimicrobium flavidum</name>
    <dbReference type="NCBI Taxonomy" id="570947"/>
    <lineage>
        <taxon>Bacteria</taxon>
        <taxon>Bacillati</taxon>
        <taxon>Bacillota</taxon>
        <taxon>Bacilli</taxon>
        <taxon>Bacillales</taxon>
        <taxon>Bacillaceae</taxon>
        <taxon>Salimicrobium</taxon>
    </lineage>
</organism>
<dbReference type="EMBL" id="FTOC01000002">
    <property type="protein sequence ID" value="SIS39551.1"/>
    <property type="molecule type" value="Genomic_DNA"/>
</dbReference>
<name>A0A1N7IRE8_9BACI</name>
<sequence>MGAILTGVILLITYFLLISLIYKILQNKINFKVDDNLVKKFPLWISVFVLSLLFLWLSRILNGTGDLFFQFATYLVGTLIILGVVLYLLVRPINSKIYRAITNRL</sequence>
<feature type="transmembrane region" description="Helical" evidence="1">
    <location>
        <begin position="67"/>
        <end position="90"/>
    </location>
</feature>
<keyword evidence="3" id="KW-1185">Reference proteome</keyword>
<gene>
    <name evidence="2" type="ORF">SAMN05421687_1022</name>
</gene>
<evidence type="ECO:0000313" key="3">
    <source>
        <dbReference type="Proteomes" id="UP000187608"/>
    </source>
</evidence>
<reference evidence="3" key="1">
    <citation type="submission" date="2017-01" db="EMBL/GenBank/DDBJ databases">
        <authorList>
            <person name="Varghese N."/>
            <person name="Submissions S."/>
        </authorList>
    </citation>
    <scope>NUCLEOTIDE SEQUENCE [LARGE SCALE GENOMIC DNA]</scope>
    <source>
        <strain evidence="3">DSM 23127</strain>
    </source>
</reference>
<keyword evidence="1" id="KW-0472">Membrane</keyword>
<dbReference type="Proteomes" id="UP000187608">
    <property type="component" value="Unassembled WGS sequence"/>
</dbReference>
<keyword evidence="1" id="KW-0812">Transmembrane</keyword>
<evidence type="ECO:0000313" key="2">
    <source>
        <dbReference type="EMBL" id="SIS39551.1"/>
    </source>
</evidence>
<feature type="transmembrane region" description="Helical" evidence="1">
    <location>
        <begin position="6"/>
        <end position="25"/>
    </location>
</feature>
<accession>A0A1N7IRE8</accession>
<dbReference type="AlphaFoldDB" id="A0A1N7IRE8"/>
<keyword evidence="1" id="KW-1133">Transmembrane helix</keyword>
<dbReference type="RefSeq" id="WP_076556924.1">
    <property type="nucleotide sequence ID" value="NZ_FTOC01000002.1"/>
</dbReference>